<organism evidence="2">
    <name type="scientific">Tanacetum cinerariifolium</name>
    <name type="common">Dalmatian daisy</name>
    <name type="synonym">Chrysanthemum cinerariifolium</name>
    <dbReference type="NCBI Taxonomy" id="118510"/>
    <lineage>
        <taxon>Eukaryota</taxon>
        <taxon>Viridiplantae</taxon>
        <taxon>Streptophyta</taxon>
        <taxon>Embryophyta</taxon>
        <taxon>Tracheophyta</taxon>
        <taxon>Spermatophyta</taxon>
        <taxon>Magnoliopsida</taxon>
        <taxon>eudicotyledons</taxon>
        <taxon>Gunneridae</taxon>
        <taxon>Pentapetalae</taxon>
        <taxon>asterids</taxon>
        <taxon>campanulids</taxon>
        <taxon>Asterales</taxon>
        <taxon>Asteraceae</taxon>
        <taxon>Asteroideae</taxon>
        <taxon>Anthemideae</taxon>
        <taxon>Anthemidinae</taxon>
        <taxon>Tanacetum</taxon>
    </lineage>
</organism>
<name>A0A699X8E2_TANCI</name>
<feature type="region of interest" description="Disordered" evidence="1">
    <location>
        <begin position="31"/>
        <end position="75"/>
    </location>
</feature>
<feature type="non-terminal residue" evidence="2">
    <location>
        <position position="1"/>
    </location>
</feature>
<feature type="compositionally biased region" description="Acidic residues" evidence="1">
    <location>
        <begin position="50"/>
        <end position="64"/>
    </location>
</feature>
<accession>A0A699X8E2</accession>
<evidence type="ECO:0000256" key="1">
    <source>
        <dbReference type="SAM" id="MobiDB-lite"/>
    </source>
</evidence>
<reference evidence="2" key="1">
    <citation type="journal article" date="2019" name="Sci. Rep.">
        <title>Draft genome of Tanacetum cinerariifolium, the natural source of mosquito coil.</title>
        <authorList>
            <person name="Yamashiro T."/>
            <person name="Shiraishi A."/>
            <person name="Satake H."/>
            <person name="Nakayama K."/>
        </authorList>
    </citation>
    <scope>NUCLEOTIDE SEQUENCE</scope>
</reference>
<evidence type="ECO:0000313" key="2">
    <source>
        <dbReference type="EMBL" id="GFD53091.1"/>
    </source>
</evidence>
<gene>
    <name evidence="2" type="ORF">Tci_925060</name>
</gene>
<dbReference type="EMBL" id="BKCJ011790080">
    <property type="protein sequence ID" value="GFD53091.1"/>
    <property type="molecule type" value="Genomic_DNA"/>
</dbReference>
<protein>
    <submittedName>
        <fullName evidence="2">Uncharacterized protein</fullName>
    </submittedName>
</protein>
<sequence length="75" mass="8398">CPLVALCTLPIQLTEFASQKNRDPAFAEMLETQQAKDSGKGKKAAKSEKEEDAELLQDEDDDDVYVYNESPPCKY</sequence>
<feature type="compositionally biased region" description="Basic and acidic residues" evidence="1">
    <location>
        <begin position="37"/>
        <end position="49"/>
    </location>
</feature>
<dbReference type="AlphaFoldDB" id="A0A699X8E2"/>
<comment type="caution">
    <text evidence="2">The sequence shown here is derived from an EMBL/GenBank/DDBJ whole genome shotgun (WGS) entry which is preliminary data.</text>
</comment>
<proteinExistence type="predicted"/>